<evidence type="ECO:0000313" key="2">
    <source>
        <dbReference type="Proteomes" id="UP000694257"/>
    </source>
</evidence>
<sequence length="82" mass="8984">MLVDLGTAIPTYAPLRRDSVQMRVKAAGLNTSETVPGLLYAWARTRDGAWLALVSFAVPTANNAGRIETRQWCPARALTRVE</sequence>
<name>A0ABX8S3S9_NOCIO</name>
<protein>
    <submittedName>
        <fullName evidence="1">Uncharacterized protein</fullName>
    </submittedName>
</protein>
<organism evidence="1 2">
    <name type="scientific">Nocardia iowensis</name>
    <dbReference type="NCBI Taxonomy" id="204891"/>
    <lineage>
        <taxon>Bacteria</taxon>
        <taxon>Bacillati</taxon>
        <taxon>Actinomycetota</taxon>
        <taxon>Actinomycetes</taxon>
        <taxon>Mycobacteriales</taxon>
        <taxon>Nocardiaceae</taxon>
        <taxon>Nocardia</taxon>
    </lineage>
</organism>
<evidence type="ECO:0000313" key="1">
    <source>
        <dbReference type="EMBL" id="QXN95734.1"/>
    </source>
</evidence>
<keyword evidence="2" id="KW-1185">Reference proteome</keyword>
<accession>A0ABX8S3S9</accession>
<proteinExistence type="predicted"/>
<gene>
    <name evidence="1" type="ORF">KV110_24510</name>
</gene>
<dbReference type="Proteomes" id="UP000694257">
    <property type="component" value="Chromosome"/>
</dbReference>
<dbReference type="EMBL" id="CP078145">
    <property type="protein sequence ID" value="QXN95734.1"/>
    <property type="molecule type" value="Genomic_DNA"/>
</dbReference>
<reference evidence="1 2" key="1">
    <citation type="submission" date="2021-07" db="EMBL/GenBank/DDBJ databases">
        <title>Whole Genome Sequence of Nocardia Iowensis.</title>
        <authorList>
            <person name="Lamm A."/>
            <person name="Collins-Fairclough A.M."/>
            <person name="Bunk B."/>
            <person name="Sproer C."/>
        </authorList>
    </citation>
    <scope>NUCLEOTIDE SEQUENCE [LARGE SCALE GENOMIC DNA]</scope>
    <source>
        <strain evidence="1 2">NRRL 5646</strain>
    </source>
</reference>